<sequence>MKRRAFLTTSGTALLAGCGADNTESEQDTDSLTTQTTEGQSQTESTQSDADTAEIVIDDATWETDGERVEYIIGNNGTAQSGFVTVVTQWFDSDGHYVGNDQVSIPTLHPDKAWNIQVETSAPFEVSDFDAYVEYEDRYVSSDLVAQSIEFQESIPAITGIVDHNRNEETAVEVVAVTYDSGWISHVGSDSDTRIPDSEWKFLIPLSQVTTLSDEVGSNVELMFHVQ</sequence>
<dbReference type="NCBIfam" id="NF038353">
    <property type="entry name" value="FxLYD_dom"/>
    <property type="match status" value="1"/>
</dbReference>
<accession>A0ABD5XQA8</accession>
<keyword evidence="3" id="KW-1185">Reference proteome</keyword>
<proteinExistence type="predicted"/>
<dbReference type="Proteomes" id="UP001596460">
    <property type="component" value="Unassembled WGS sequence"/>
</dbReference>
<dbReference type="AlphaFoldDB" id="A0ABD5XQA8"/>
<organism evidence="2 3">
    <name type="scientific">Haloferax chudinovii</name>
    <dbReference type="NCBI Taxonomy" id="1109010"/>
    <lineage>
        <taxon>Archaea</taxon>
        <taxon>Methanobacteriati</taxon>
        <taxon>Methanobacteriota</taxon>
        <taxon>Stenosarchaea group</taxon>
        <taxon>Halobacteria</taxon>
        <taxon>Halobacteriales</taxon>
        <taxon>Haloferacaceae</taxon>
        <taxon>Haloferax</taxon>
    </lineage>
</organism>
<dbReference type="PROSITE" id="PS51257">
    <property type="entry name" value="PROKAR_LIPOPROTEIN"/>
    <property type="match status" value="1"/>
</dbReference>
<name>A0ABD5XQA8_9EURY</name>
<dbReference type="RefSeq" id="WP_390245885.1">
    <property type="nucleotide sequence ID" value="NZ_JBHTAB010000008.1"/>
</dbReference>
<dbReference type="EMBL" id="JBHTAB010000008">
    <property type="protein sequence ID" value="MFC7130547.1"/>
    <property type="molecule type" value="Genomic_DNA"/>
</dbReference>
<protein>
    <submittedName>
        <fullName evidence="2">FxLYD domain-containing protein</fullName>
    </submittedName>
</protein>
<evidence type="ECO:0000256" key="1">
    <source>
        <dbReference type="SAM" id="MobiDB-lite"/>
    </source>
</evidence>
<evidence type="ECO:0000313" key="3">
    <source>
        <dbReference type="Proteomes" id="UP001596460"/>
    </source>
</evidence>
<reference evidence="2 3" key="1">
    <citation type="journal article" date="2019" name="Int. J. Syst. Evol. Microbiol.">
        <title>The Global Catalogue of Microorganisms (GCM) 10K type strain sequencing project: providing services to taxonomists for standard genome sequencing and annotation.</title>
        <authorList>
            <consortium name="The Broad Institute Genomics Platform"/>
            <consortium name="The Broad Institute Genome Sequencing Center for Infectious Disease"/>
            <person name="Wu L."/>
            <person name="Ma J."/>
        </authorList>
    </citation>
    <scope>NUCLEOTIDE SEQUENCE [LARGE SCALE GENOMIC DNA]</scope>
    <source>
        <strain evidence="2 3">DSM 26526</strain>
    </source>
</reference>
<feature type="region of interest" description="Disordered" evidence="1">
    <location>
        <begin position="17"/>
        <end position="50"/>
    </location>
</feature>
<comment type="caution">
    <text evidence="2">The sequence shown here is derived from an EMBL/GenBank/DDBJ whole genome shotgun (WGS) entry which is preliminary data.</text>
</comment>
<feature type="compositionally biased region" description="Low complexity" evidence="1">
    <location>
        <begin position="31"/>
        <end position="48"/>
    </location>
</feature>
<evidence type="ECO:0000313" key="2">
    <source>
        <dbReference type="EMBL" id="MFC7130547.1"/>
    </source>
</evidence>
<gene>
    <name evidence="2" type="ORF">ACFQI8_14235</name>
</gene>
<dbReference type="InterPro" id="IPR047676">
    <property type="entry name" value="FxLYD_dom"/>
</dbReference>